<gene>
    <name evidence="1" type="ORF">rsdtw13_17190</name>
</gene>
<sequence length="624" mass="69341">MKEDKQKEFRMNSKKFIQLKFWIPFLLIAVLSFTILAIDKNTSIGWAVSIILLIVMLFMRNKILNFKWIFRFGIWLLIVIGLGFLTIYTYPCPINRSAEPFGQSTVTETIRTENGLISGVYNSDKSVKIFAGLPYAAPPVGNLRWKAPQPAKSWSGVKAADHFSNCAMQNEVPTIIKELYYSRLGTDALSDAAIKNNEPVSEDCLYLNVWTSAKSNVKKQPVIVYIHGGSFTSGSGSIDIYNGESMAKKGVVFVTMNYRIGIFGFMSHPDLTKESGYNASGNYGILDQIAALKWVKRNIEAFGGNPNNVTVAGESAGSMSVSVLVASPLAKGLFQHAIGESGAIFGSRGVKGGPSLTLKEAENVGVNFASSQNTNSIEELRKMSAKDLLKASKNVSTRPIIDGYVLPDTIYNIFAKGKQNDVPILIGSNANEGALFITLPWPENGAVSAEKFKEQVRAAYKDKADEFLKLFPCNTDDEAIKSQVESGTDQWFSWHMHTWAKLQTETGKSKVYLYYFSHAQPGPANWKELGATHGFEIPYAYDNLRLFDLQFTEADKKIANIMSSYWFNFAKTGNPNGDSLPLWTCYDEESDRVMNIGDYVGTIPTPHKENLKFFDEYEAGLRNN</sequence>
<reference evidence="1" key="1">
    <citation type="journal article" date="2025" name="Int. J. Syst. Evol. Microbiol.">
        <title>Inconstantimicrobium mannanitabidum sp. nov., a novel member of the family Clostridiaceae isolated from anoxic soil under the treatment of reductive soil disinfestation.</title>
        <authorList>
            <person name="Ueki A."/>
            <person name="Tonouchi A."/>
            <person name="Honma S."/>
            <person name="Kaku N."/>
            <person name="Ueki K."/>
        </authorList>
    </citation>
    <scope>NUCLEOTIDE SEQUENCE</scope>
    <source>
        <strain evidence="1">TW13</strain>
    </source>
</reference>
<name>A0ACB5RBN3_9CLOT</name>
<protein>
    <submittedName>
        <fullName evidence="1">Carboxylic ester hydrolase</fullName>
    </submittedName>
</protein>
<keyword evidence="2" id="KW-1185">Reference proteome</keyword>
<keyword evidence="1" id="KW-0378">Hydrolase</keyword>
<comment type="caution">
    <text evidence="1">The sequence shown here is derived from an EMBL/GenBank/DDBJ whole genome shotgun (WGS) entry which is preliminary data.</text>
</comment>
<proteinExistence type="predicted"/>
<evidence type="ECO:0000313" key="1">
    <source>
        <dbReference type="EMBL" id="GKX66461.1"/>
    </source>
</evidence>
<dbReference type="Proteomes" id="UP001058074">
    <property type="component" value="Unassembled WGS sequence"/>
</dbReference>
<accession>A0ACB5RBN3</accession>
<evidence type="ECO:0000313" key="2">
    <source>
        <dbReference type="Proteomes" id="UP001058074"/>
    </source>
</evidence>
<dbReference type="EMBL" id="BROD01000001">
    <property type="protein sequence ID" value="GKX66461.1"/>
    <property type="molecule type" value="Genomic_DNA"/>
</dbReference>
<organism evidence="1 2">
    <name type="scientific">Inconstantimicrobium mannanitabidum</name>
    <dbReference type="NCBI Taxonomy" id="1604901"/>
    <lineage>
        <taxon>Bacteria</taxon>
        <taxon>Bacillati</taxon>
        <taxon>Bacillota</taxon>
        <taxon>Clostridia</taxon>
        <taxon>Eubacteriales</taxon>
        <taxon>Clostridiaceae</taxon>
        <taxon>Inconstantimicrobium</taxon>
    </lineage>
</organism>